<proteinExistence type="inferred from homology"/>
<evidence type="ECO:0000256" key="10">
    <source>
        <dbReference type="PIRNR" id="PIRNR006268"/>
    </source>
</evidence>
<dbReference type="PANTHER" id="PTHR30040">
    <property type="entry name" value="THIAMINE BIOSYNTHESIS LIPOPROTEIN APBE"/>
    <property type="match status" value="1"/>
</dbReference>
<dbReference type="InterPro" id="IPR003374">
    <property type="entry name" value="ApbE-like_sf"/>
</dbReference>
<evidence type="ECO:0000256" key="8">
    <source>
        <dbReference type="ARBA" id="ARBA00031306"/>
    </source>
</evidence>
<evidence type="ECO:0000256" key="7">
    <source>
        <dbReference type="ARBA" id="ARBA00022842"/>
    </source>
</evidence>
<dbReference type="GO" id="GO:0046872">
    <property type="term" value="F:metal ion binding"/>
    <property type="evidence" value="ECO:0007669"/>
    <property type="project" value="UniProtKB-UniRule"/>
</dbReference>
<feature type="binding site" evidence="11">
    <location>
        <position position="247"/>
    </location>
    <ligand>
        <name>Mg(2+)</name>
        <dbReference type="ChEBI" id="CHEBI:18420"/>
    </ligand>
</feature>
<evidence type="ECO:0000256" key="6">
    <source>
        <dbReference type="ARBA" id="ARBA00022827"/>
    </source>
</evidence>
<dbReference type="EMBL" id="CP017075">
    <property type="protein sequence ID" value="AOR78401.1"/>
    <property type="molecule type" value="Genomic_DNA"/>
</dbReference>
<gene>
    <name evidence="12" type="ORF">BES08_00455</name>
</gene>
<comment type="catalytic activity">
    <reaction evidence="9 10">
        <text>L-threonyl-[protein] + FAD = FMN-L-threonyl-[protein] + AMP + H(+)</text>
        <dbReference type="Rhea" id="RHEA:36847"/>
        <dbReference type="Rhea" id="RHEA-COMP:11060"/>
        <dbReference type="Rhea" id="RHEA-COMP:11061"/>
        <dbReference type="ChEBI" id="CHEBI:15378"/>
        <dbReference type="ChEBI" id="CHEBI:30013"/>
        <dbReference type="ChEBI" id="CHEBI:57692"/>
        <dbReference type="ChEBI" id="CHEBI:74257"/>
        <dbReference type="ChEBI" id="CHEBI:456215"/>
        <dbReference type="EC" id="2.7.1.180"/>
    </reaction>
</comment>
<evidence type="ECO:0000256" key="4">
    <source>
        <dbReference type="ARBA" id="ARBA00022679"/>
    </source>
</evidence>
<protein>
    <recommendedName>
        <fullName evidence="2 10">FAD:protein FMN transferase</fullName>
        <ecNumber evidence="1 10">2.7.1.180</ecNumber>
    </recommendedName>
    <alternativeName>
        <fullName evidence="8 10">Flavin transferase</fullName>
    </alternativeName>
</protein>
<keyword evidence="7 10" id="KW-0460">Magnesium</keyword>
<dbReference type="Proteomes" id="UP000094626">
    <property type="component" value="Chromosome"/>
</dbReference>
<dbReference type="PANTHER" id="PTHR30040:SF2">
    <property type="entry name" value="FAD:PROTEIN FMN TRANSFERASE"/>
    <property type="match status" value="1"/>
</dbReference>
<evidence type="ECO:0000256" key="2">
    <source>
        <dbReference type="ARBA" id="ARBA00016337"/>
    </source>
</evidence>
<evidence type="ECO:0000313" key="13">
    <source>
        <dbReference type="Proteomes" id="UP000094626"/>
    </source>
</evidence>
<evidence type="ECO:0000313" key="12">
    <source>
        <dbReference type="EMBL" id="AOR78401.1"/>
    </source>
</evidence>
<keyword evidence="13" id="KW-1185">Reference proteome</keyword>
<dbReference type="InterPro" id="IPR024932">
    <property type="entry name" value="ApbE"/>
</dbReference>
<evidence type="ECO:0000256" key="5">
    <source>
        <dbReference type="ARBA" id="ARBA00022723"/>
    </source>
</evidence>
<comment type="cofactor">
    <cofactor evidence="11">
        <name>Mg(2+)</name>
        <dbReference type="ChEBI" id="CHEBI:18420"/>
    </cofactor>
    <cofactor evidence="11">
        <name>Mn(2+)</name>
        <dbReference type="ChEBI" id="CHEBI:29035"/>
    </cofactor>
    <text evidence="11">Magnesium. Can also use manganese.</text>
</comment>
<evidence type="ECO:0000256" key="11">
    <source>
        <dbReference type="PIRSR" id="PIRSR006268-2"/>
    </source>
</evidence>
<dbReference type="Gene3D" id="3.10.520.10">
    <property type="entry name" value="ApbE-like domains"/>
    <property type="match status" value="1"/>
</dbReference>
<dbReference type="GO" id="GO:0016740">
    <property type="term" value="F:transferase activity"/>
    <property type="evidence" value="ECO:0007669"/>
    <property type="project" value="UniProtKB-UniRule"/>
</dbReference>
<sequence length="298" mass="31857">MGTTWRIQLAPPPGFDRDAASRAIEARLEDILAQMSHWRADSVLGRFNRASAGEWFTLPADFSAVIEAALAVAERSAGAFDPAIGALVDAWGHGPVTIDRPPTTEEIEQARAVSGFLRLAYEPDTRRLRQAGGLRLDLSGIAKGYAVDALTALLAGMDCHHALVEIGGELVGRGLRPDGDPWWVDLETPTQDVAPLRVALHQLAVATSGDYVRGFHTIDPRSGMPVEHAMAVSVIHSSAMLADAWATAFSVLSPAAVHALATRECLYVRSTCRYGTGSTEWISPALAAMIDAEDEVPA</sequence>
<dbReference type="PIRSF" id="PIRSF006268">
    <property type="entry name" value="ApbE"/>
    <property type="match status" value="1"/>
</dbReference>
<keyword evidence="6 10" id="KW-0274">FAD</keyword>
<evidence type="ECO:0000256" key="9">
    <source>
        <dbReference type="ARBA" id="ARBA00048540"/>
    </source>
</evidence>
<evidence type="ECO:0000256" key="1">
    <source>
        <dbReference type="ARBA" id="ARBA00011955"/>
    </source>
</evidence>
<accession>A0A1D8A8G7</accession>
<feature type="binding site" evidence="11">
    <location>
        <position position="140"/>
    </location>
    <ligand>
        <name>Mg(2+)</name>
        <dbReference type="ChEBI" id="CHEBI:18420"/>
    </ligand>
</feature>
<name>A0A1D8A8G7_9SPHN</name>
<feature type="binding site" evidence="11">
    <location>
        <position position="243"/>
    </location>
    <ligand>
        <name>Mg(2+)</name>
        <dbReference type="ChEBI" id="CHEBI:18420"/>
    </ligand>
</feature>
<dbReference type="AlphaFoldDB" id="A0A1D8A8G7"/>
<dbReference type="SUPFAM" id="SSF143631">
    <property type="entry name" value="ApbE-like"/>
    <property type="match status" value="1"/>
</dbReference>
<keyword evidence="3 10" id="KW-0285">Flavoprotein</keyword>
<dbReference type="KEGG" id="nre:BES08_00455"/>
<organism evidence="12 13">
    <name type="scientific">Novosphingobium resinovorum</name>
    <dbReference type="NCBI Taxonomy" id="158500"/>
    <lineage>
        <taxon>Bacteria</taxon>
        <taxon>Pseudomonadati</taxon>
        <taxon>Pseudomonadota</taxon>
        <taxon>Alphaproteobacteria</taxon>
        <taxon>Sphingomonadales</taxon>
        <taxon>Sphingomonadaceae</taxon>
        <taxon>Novosphingobium</taxon>
    </lineage>
</organism>
<keyword evidence="5 10" id="KW-0479">Metal-binding</keyword>
<reference evidence="13" key="1">
    <citation type="journal article" date="2017" name="J. Biotechnol.">
        <title>Complete genome sequence of Novosphingobium resinovorum SA1, a versatile xenobiotic-degrading bacterium capable of utilizing sulfanilic acid.</title>
        <authorList>
            <person name="Hegedus B."/>
            <person name="Kos P.B."/>
            <person name="Balint B."/>
            <person name="Maroti G."/>
            <person name="Gan H.M."/>
            <person name="Perei K."/>
            <person name="Rakhely G."/>
        </authorList>
    </citation>
    <scope>NUCLEOTIDE SEQUENCE [LARGE SCALE GENOMIC DNA]</scope>
    <source>
        <strain evidence="13">SA1</strain>
    </source>
</reference>
<evidence type="ECO:0000256" key="3">
    <source>
        <dbReference type="ARBA" id="ARBA00022630"/>
    </source>
</evidence>
<comment type="similarity">
    <text evidence="10">Belongs to the ApbE family.</text>
</comment>
<keyword evidence="4 10" id="KW-0808">Transferase</keyword>
<dbReference type="Pfam" id="PF02424">
    <property type="entry name" value="ApbE"/>
    <property type="match status" value="1"/>
</dbReference>
<dbReference type="EC" id="2.7.1.180" evidence="1 10"/>